<dbReference type="GeneID" id="46489445"/>
<dbReference type="AlphaFoldDB" id="A0A837CFI5"/>
<name>A0A837CFI5_9BRAD</name>
<dbReference type="Gene3D" id="1.10.1470.10">
    <property type="entry name" value="YjbJ"/>
    <property type="match status" value="1"/>
</dbReference>
<reference evidence="4 5" key="1">
    <citation type="journal article" date="2014" name="BMC Genomics">
        <title>Comparative genomics of Bradyrhizobium japonicum CPAC 15 and Bradyrhizobium diazoefficiens CPAC 7: elite model strains for understanding symbiotic performance with soybean.</title>
        <authorList>
            <person name="Siqueira A.F."/>
            <person name="Ormeno-Orrillo E."/>
            <person name="Souza R.C."/>
            <person name="Rodrigues E.P."/>
            <person name="Almeida L.G."/>
            <person name="Barcellos F.G."/>
            <person name="Batista J.S."/>
            <person name="Nakatami A.S."/>
            <person name="Martinez-Romero E."/>
            <person name="Vasconcelos A.T."/>
            <person name="Hungria M."/>
        </authorList>
    </citation>
    <scope>NUCLEOTIDE SEQUENCE [LARGE SCALE GENOMIC DNA]</scope>
    <source>
        <strain evidence="4 5">SEMIA 5080</strain>
    </source>
</reference>
<evidence type="ECO:0000256" key="2">
    <source>
        <dbReference type="SAM" id="MobiDB-lite"/>
    </source>
</evidence>
<sequence>MGSTTDKIKGNANEAIGKAKQGIGEATGSDRLKGEGVVQEVKGKGQQAMGDAKDAAKEAIDRAAAAARRAAE</sequence>
<feature type="compositionally biased region" description="Low complexity" evidence="2">
    <location>
        <begin position="35"/>
        <end position="47"/>
    </location>
</feature>
<comment type="caution">
    <text evidence="4">The sequence shown here is derived from an EMBL/GenBank/DDBJ whole genome shotgun (WGS) entry which is preliminary data.</text>
</comment>
<evidence type="ECO:0000256" key="1">
    <source>
        <dbReference type="ARBA" id="ARBA00009129"/>
    </source>
</evidence>
<protein>
    <recommendedName>
        <fullName evidence="3">CsbD-like domain-containing protein</fullName>
    </recommendedName>
</protein>
<dbReference type="RefSeq" id="WP_011085193.1">
    <property type="nucleotide sequence ID" value="NZ_ADOU02000004.1"/>
</dbReference>
<dbReference type="SUPFAM" id="SSF69047">
    <property type="entry name" value="Hypothetical protein YjbJ"/>
    <property type="match status" value="1"/>
</dbReference>
<evidence type="ECO:0000259" key="3">
    <source>
        <dbReference type="Pfam" id="PF05532"/>
    </source>
</evidence>
<organism evidence="4 5">
    <name type="scientific">Bradyrhizobium diazoefficiens SEMIA 5080</name>
    <dbReference type="NCBI Taxonomy" id="754504"/>
    <lineage>
        <taxon>Bacteria</taxon>
        <taxon>Pseudomonadati</taxon>
        <taxon>Pseudomonadota</taxon>
        <taxon>Alphaproteobacteria</taxon>
        <taxon>Hyphomicrobiales</taxon>
        <taxon>Nitrobacteraceae</taxon>
        <taxon>Bradyrhizobium</taxon>
    </lineage>
</organism>
<proteinExistence type="inferred from homology"/>
<dbReference type="InterPro" id="IPR008462">
    <property type="entry name" value="CsbD"/>
</dbReference>
<evidence type="ECO:0000313" key="5">
    <source>
        <dbReference type="Proteomes" id="UP000024900"/>
    </source>
</evidence>
<evidence type="ECO:0000313" key="4">
    <source>
        <dbReference type="EMBL" id="KGJ67882.1"/>
    </source>
</evidence>
<gene>
    <name evidence="4" type="ORF">BJA5080_01218</name>
</gene>
<accession>A0A837CFI5</accession>
<dbReference type="Pfam" id="PF05532">
    <property type="entry name" value="CsbD"/>
    <property type="match status" value="1"/>
</dbReference>
<dbReference type="SMR" id="A0A837CFI5"/>
<dbReference type="InterPro" id="IPR036629">
    <property type="entry name" value="YjbJ_sf"/>
</dbReference>
<feature type="region of interest" description="Disordered" evidence="2">
    <location>
        <begin position="1"/>
        <end position="55"/>
    </location>
</feature>
<dbReference type="EMBL" id="ADOU02000004">
    <property type="protein sequence ID" value="KGJ67882.1"/>
    <property type="molecule type" value="Genomic_DNA"/>
</dbReference>
<feature type="domain" description="CsbD-like" evidence="3">
    <location>
        <begin position="6"/>
        <end position="58"/>
    </location>
</feature>
<dbReference type="Proteomes" id="UP000024900">
    <property type="component" value="Unassembled WGS sequence"/>
</dbReference>
<comment type="similarity">
    <text evidence="1">Belongs to the UPF0337 (CsbD) family.</text>
</comment>